<evidence type="ECO:0000256" key="1">
    <source>
        <dbReference type="SAM" id="MobiDB-lite"/>
    </source>
</evidence>
<organism evidence="2 3">
    <name type="scientific">Dryococelus australis</name>
    <dbReference type="NCBI Taxonomy" id="614101"/>
    <lineage>
        <taxon>Eukaryota</taxon>
        <taxon>Metazoa</taxon>
        <taxon>Ecdysozoa</taxon>
        <taxon>Arthropoda</taxon>
        <taxon>Hexapoda</taxon>
        <taxon>Insecta</taxon>
        <taxon>Pterygota</taxon>
        <taxon>Neoptera</taxon>
        <taxon>Polyneoptera</taxon>
        <taxon>Phasmatodea</taxon>
        <taxon>Verophasmatodea</taxon>
        <taxon>Anareolatae</taxon>
        <taxon>Phasmatidae</taxon>
        <taxon>Eurycanthinae</taxon>
        <taxon>Dryococelus</taxon>
    </lineage>
</organism>
<protein>
    <submittedName>
        <fullName evidence="2">Uncharacterized protein</fullName>
    </submittedName>
</protein>
<accession>A0ABQ9GSA0</accession>
<name>A0ABQ9GSA0_9NEOP</name>
<proteinExistence type="predicted"/>
<dbReference type="Proteomes" id="UP001159363">
    <property type="component" value="Chromosome 8"/>
</dbReference>
<gene>
    <name evidence="2" type="ORF">PR048_022759</name>
</gene>
<reference evidence="2 3" key="1">
    <citation type="submission" date="2023-02" db="EMBL/GenBank/DDBJ databases">
        <title>LHISI_Scaffold_Assembly.</title>
        <authorList>
            <person name="Stuart O.P."/>
            <person name="Cleave R."/>
            <person name="Magrath M.J.L."/>
            <person name="Mikheyev A.S."/>
        </authorList>
    </citation>
    <scope>NUCLEOTIDE SEQUENCE [LARGE SCALE GENOMIC DNA]</scope>
    <source>
        <strain evidence="2">Daus_M_001</strain>
        <tissue evidence="2">Leg muscle</tissue>
    </source>
</reference>
<sequence length="644" mass="71379">MISSYLYRVACTSHTSSAGYASRYCLQFNRGVGHVSSLAFPPLSTTVVPNRTDRYRLFTVKRTLLKALINIHLHSAIGVEPDRACLIFSDPIAKATSEYTRENGAAPECNGEGNGRSPRKPAGQRLRPARFPHPGVTLPGIEPGSPLVGGEQANRLATPAHAPLDFSRFTSSEQYLARLVDSTRKCLSCLRSRKVRATLCLSGARPHDAFVQAGWQDGYRALISCCEIGSRLAGWIPCSDYLLRDRKPAGRMDTEAGWQDGYRALISCCEIGSRLAGWIPCSDYLLRDRKPAGRMDTDGYRALISFCEIGSRLAGWIPCSDYLLRDRKPAGRMDTDGYRALISFCEIGSRLAGWIPCSDYLLRDRKPAGRMDTDGYRALISELRPGMTLASDAILSACAAGRAYETTEHAWDRLKTAVYNRPQAPDSLPDLIWDGTFVWKMTTRCLQACYEVSVTCTIHMEATHGTKLQEFKAGKRVGNKDYTNSRASCPFAPTSKAHRAACTYGTSRGYTILLWAERLFTIKRVRPWHSPRCVEILLMPTVLSSKGELDPGIDHDVLKSSLCALFCRQKAIRPWHSPRCVEIILMPTVLSSKGELDPGIDHDVLKSSFCPLFCRQKASELDPGIVNDVLKSSLCPLFCRQKAS</sequence>
<evidence type="ECO:0000313" key="2">
    <source>
        <dbReference type="EMBL" id="KAJ8874869.1"/>
    </source>
</evidence>
<dbReference type="EMBL" id="JARBHB010000009">
    <property type="protein sequence ID" value="KAJ8874869.1"/>
    <property type="molecule type" value="Genomic_DNA"/>
</dbReference>
<feature type="region of interest" description="Disordered" evidence="1">
    <location>
        <begin position="102"/>
        <end position="127"/>
    </location>
</feature>
<comment type="caution">
    <text evidence="2">The sequence shown here is derived from an EMBL/GenBank/DDBJ whole genome shotgun (WGS) entry which is preliminary data.</text>
</comment>
<evidence type="ECO:0000313" key="3">
    <source>
        <dbReference type="Proteomes" id="UP001159363"/>
    </source>
</evidence>
<keyword evidence="3" id="KW-1185">Reference proteome</keyword>